<evidence type="ECO:0000256" key="17">
    <source>
        <dbReference type="ARBA" id="ARBA00022840"/>
    </source>
</evidence>
<keyword evidence="19" id="KW-0238">DNA-binding</keyword>
<keyword evidence="7" id="KW-1048">Host nucleus</keyword>
<evidence type="ECO:0000256" key="21">
    <source>
        <dbReference type="ARBA" id="ARBA00030754"/>
    </source>
</evidence>
<evidence type="ECO:0000256" key="5">
    <source>
        <dbReference type="ARBA" id="ARBA00011448"/>
    </source>
</evidence>
<dbReference type="PROSITE" id="PS52020">
    <property type="entry name" value="CRESS_DNA_REP"/>
    <property type="match status" value="1"/>
</dbReference>
<dbReference type="KEGG" id="vg:80544030"/>
<dbReference type="GO" id="GO:0003723">
    <property type="term" value="F:RNA binding"/>
    <property type="evidence" value="ECO:0007669"/>
    <property type="project" value="InterPro"/>
</dbReference>
<sequence>MGREAPKRRWCFTINNWTGEELESIKQSTKDIAKYLCIGKEVGKNGTPHLQGYISFKQKKRMLSVKALSGFSRAHLEAAKGTEKEASDYCKKGGDYLEVGAVSCMGQRSDLLTVAETLRQTNGDLKKVAEQCPAAFIRYGRGIRDFCGVMGLGKGRDWKTQVFVYIGPPGCGKTRNVMEECGKFGYDLYFKPRGPWWDGYNGQEAVVLDDFYGWIPYDELLRVCDRYPLRVPVKGGYENFTSKVLFITSNSYPEDWYSSENIRGRIEALFRRINFYRVWGEGGKEINKKPLYSINY</sequence>
<evidence type="ECO:0000313" key="25">
    <source>
        <dbReference type="EMBL" id="QSX73453.1"/>
    </source>
</evidence>
<evidence type="ECO:0000256" key="20">
    <source>
        <dbReference type="ARBA" id="ARBA00023268"/>
    </source>
</evidence>
<accession>A0AAX1M7X5</accession>
<evidence type="ECO:0000256" key="22">
    <source>
        <dbReference type="ARBA" id="ARBA00032243"/>
    </source>
</evidence>
<evidence type="ECO:0000256" key="9">
    <source>
        <dbReference type="ARBA" id="ARBA00022695"/>
    </source>
</evidence>
<dbReference type="GO" id="GO:0004519">
    <property type="term" value="F:endonuclease activity"/>
    <property type="evidence" value="ECO:0007669"/>
    <property type="project" value="UniProtKB-KW"/>
</dbReference>
<dbReference type="GO" id="GO:0016787">
    <property type="term" value="F:hydrolase activity"/>
    <property type="evidence" value="ECO:0007669"/>
    <property type="project" value="UniProtKB-KW"/>
</dbReference>
<organism evidence="25 26">
    <name type="scientific">Wolvfec circovius</name>
    <dbReference type="NCBI Taxonomy" id="2817738"/>
    <lineage>
        <taxon>Viruses</taxon>
        <taxon>Monodnaviria</taxon>
        <taxon>Shotokuvirae</taxon>
        <taxon>Cressdnaviricota</taxon>
        <taxon>Arfiviricetes</taxon>
        <taxon>Cirlivirales</taxon>
        <taxon>Circoviridae</taxon>
        <taxon>Circovirus</taxon>
        <taxon>Circovirus gloton</taxon>
    </lineage>
</organism>
<evidence type="ECO:0000256" key="16">
    <source>
        <dbReference type="ARBA" id="ARBA00022806"/>
    </source>
</evidence>
<evidence type="ECO:0000256" key="15">
    <source>
        <dbReference type="ARBA" id="ARBA00022801"/>
    </source>
</evidence>
<keyword evidence="17" id="KW-0067">ATP-binding</keyword>
<evidence type="ECO:0000256" key="14">
    <source>
        <dbReference type="ARBA" id="ARBA00022759"/>
    </source>
</evidence>
<evidence type="ECO:0000256" key="12">
    <source>
        <dbReference type="ARBA" id="ARBA00022723"/>
    </source>
</evidence>
<keyword evidence="13" id="KW-0547">Nucleotide-binding</keyword>
<dbReference type="InterPro" id="IPR000605">
    <property type="entry name" value="Helicase_SF3_ssDNA/RNA_vir"/>
</dbReference>
<evidence type="ECO:0000256" key="10">
    <source>
        <dbReference type="ARBA" id="ARBA00022705"/>
    </source>
</evidence>
<evidence type="ECO:0000256" key="7">
    <source>
        <dbReference type="ARBA" id="ARBA00022562"/>
    </source>
</evidence>
<evidence type="ECO:0000313" key="26">
    <source>
        <dbReference type="Proteomes" id="UP001162072"/>
    </source>
</evidence>
<dbReference type="GO" id="GO:0042025">
    <property type="term" value="C:host cell nucleus"/>
    <property type="evidence" value="ECO:0007669"/>
    <property type="project" value="UniProtKB-SubCell"/>
</dbReference>
<dbReference type="EMBL" id="MW686208">
    <property type="protein sequence ID" value="QSX73453.1"/>
    <property type="molecule type" value="Genomic_DNA"/>
</dbReference>
<comment type="cofactor">
    <cofactor evidence="2">
        <name>Mg(2+)</name>
        <dbReference type="ChEBI" id="CHEBI:18420"/>
    </cofactor>
</comment>
<comment type="subunit">
    <text evidence="5">Interacts with the capsid protein; this interaction relocates Rep into the nucleus.</text>
</comment>
<dbReference type="Gene3D" id="3.40.1310.20">
    <property type="match status" value="1"/>
</dbReference>
<dbReference type="GO" id="GO:0005524">
    <property type="term" value="F:ATP binding"/>
    <property type="evidence" value="ECO:0007669"/>
    <property type="project" value="UniProtKB-KW"/>
</dbReference>
<feature type="domain" description="CRESS-DNA virus Rep endonuclease" evidence="24">
    <location>
        <begin position="4"/>
        <end position="102"/>
    </location>
</feature>
<dbReference type="InterPro" id="IPR049912">
    <property type="entry name" value="CRESS_DNA_REP"/>
</dbReference>
<dbReference type="GO" id="GO:0016779">
    <property type="term" value="F:nucleotidyltransferase activity"/>
    <property type="evidence" value="ECO:0007669"/>
    <property type="project" value="UniProtKB-KW"/>
</dbReference>
<keyword evidence="14" id="KW-0255">Endonuclease</keyword>
<dbReference type="GO" id="GO:0006260">
    <property type="term" value="P:DNA replication"/>
    <property type="evidence" value="ECO:0007669"/>
    <property type="project" value="UniProtKB-KW"/>
</dbReference>
<evidence type="ECO:0000256" key="13">
    <source>
        <dbReference type="ARBA" id="ARBA00022741"/>
    </source>
</evidence>
<comment type="subcellular location">
    <subcellularLocation>
        <location evidence="3">Host nucleus</location>
    </subcellularLocation>
</comment>
<keyword evidence="18" id="KW-0190">Covalent protein-DNA linkage</keyword>
<dbReference type="SUPFAM" id="SSF52540">
    <property type="entry name" value="P-loop containing nucleoside triphosphate hydrolases"/>
    <property type="match status" value="1"/>
</dbReference>
<dbReference type="GO" id="GO:0003724">
    <property type="term" value="F:RNA helicase activity"/>
    <property type="evidence" value="ECO:0007669"/>
    <property type="project" value="InterPro"/>
</dbReference>
<dbReference type="GO" id="GO:0046872">
    <property type="term" value="F:metal ion binding"/>
    <property type="evidence" value="ECO:0007669"/>
    <property type="project" value="UniProtKB-KW"/>
</dbReference>
<evidence type="ECO:0000256" key="3">
    <source>
        <dbReference type="ARBA" id="ARBA00004147"/>
    </source>
</evidence>
<dbReference type="GeneID" id="80544030"/>
<comment type="similarity">
    <text evidence="4">Belongs to the nanoviruses/circoviruses replication-associated protein family.</text>
</comment>
<evidence type="ECO:0000256" key="6">
    <source>
        <dbReference type="ARBA" id="ARBA00014531"/>
    </source>
</evidence>
<keyword evidence="9" id="KW-0548">Nucleotidyltransferase</keyword>
<evidence type="ECO:0000256" key="19">
    <source>
        <dbReference type="ARBA" id="ARBA00023125"/>
    </source>
</evidence>
<evidence type="ECO:0000256" key="11">
    <source>
        <dbReference type="ARBA" id="ARBA00022722"/>
    </source>
</evidence>
<dbReference type="GO" id="GO:0003677">
    <property type="term" value="F:DNA binding"/>
    <property type="evidence" value="ECO:0007669"/>
    <property type="project" value="UniProtKB-KW"/>
</dbReference>
<evidence type="ECO:0000256" key="2">
    <source>
        <dbReference type="ARBA" id="ARBA00001946"/>
    </source>
</evidence>
<keyword evidence="16" id="KW-0347">Helicase</keyword>
<evidence type="ECO:0000256" key="18">
    <source>
        <dbReference type="ARBA" id="ARBA00023124"/>
    </source>
</evidence>
<evidence type="ECO:0000256" key="8">
    <source>
        <dbReference type="ARBA" id="ARBA00022679"/>
    </source>
</evidence>
<keyword evidence="26" id="KW-1185">Reference proteome</keyword>
<keyword evidence="11" id="KW-0540">Nuclease</keyword>
<evidence type="ECO:0000256" key="23">
    <source>
        <dbReference type="ARBA" id="ARBA00049360"/>
    </source>
</evidence>
<evidence type="ECO:0000256" key="4">
    <source>
        <dbReference type="ARBA" id="ARBA00008545"/>
    </source>
</evidence>
<reference evidence="25" key="1">
    <citation type="submission" date="2021-03" db="EMBL/GenBank/DDBJ databases">
        <title>Characterisation of novel Circovirus and Anellovirus isolates from Wolverines using a non-invasive fecal sampling approach.</title>
        <authorList>
            <person name="Bandoo R.A."/>
            <person name="Bautista J."/>
            <person name="Newkirk M."/>
            <person name="Squires E."/>
            <person name="Squires J."/>
            <person name="Varsani A."/>
            <person name="Kraberger S."/>
        </authorList>
    </citation>
    <scope>NUCLEOTIDE SEQUENCE</scope>
    <source>
        <strain evidence="25">Circo38</strain>
    </source>
</reference>
<keyword evidence="10" id="KW-0235">DNA replication</keyword>
<keyword evidence="20" id="KW-0511">Multifunctional enzyme</keyword>
<evidence type="ECO:0000259" key="24">
    <source>
        <dbReference type="PROSITE" id="PS52020"/>
    </source>
</evidence>
<comment type="catalytic activity">
    <reaction evidence="23">
        <text>ATP + H2O = ADP + phosphate + H(+)</text>
        <dbReference type="Rhea" id="RHEA:13065"/>
        <dbReference type="ChEBI" id="CHEBI:15377"/>
        <dbReference type="ChEBI" id="CHEBI:15378"/>
        <dbReference type="ChEBI" id="CHEBI:30616"/>
        <dbReference type="ChEBI" id="CHEBI:43474"/>
        <dbReference type="ChEBI" id="CHEBI:456216"/>
    </reaction>
</comment>
<protein>
    <recommendedName>
        <fullName evidence="6">Replication-associated protein</fullName>
    </recommendedName>
    <alternativeName>
        <fullName evidence="21">ATP-dependent helicase Rep</fullName>
    </alternativeName>
    <alternativeName>
        <fullName evidence="22">RepP</fullName>
    </alternativeName>
</protein>
<name>A0AAX1M7X5_9CIRC</name>
<keyword evidence="8" id="KW-0808">Transferase</keyword>
<dbReference type="Pfam" id="PF02407">
    <property type="entry name" value="Viral_Rep"/>
    <property type="match status" value="1"/>
</dbReference>
<dbReference type="RefSeq" id="YP_010805172.1">
    <property type="nucleotide sequence ID" value="NC_077109.1"/>
</dbReference>
<evidence type="ECO:0000256" key="1">
    <source>
        <dbReference type="ARBA" id="ARBA00001936"/>
    </source>
</evidence>
<dbReference type="InterPro" id="IPR027417">
    <property type="entry name" value="P-loop_NTPase"/>
</dbReference>
<proteinExistence type="inferred from homology"/>
<dbReference type="Pfam" id="PF00910">
    <property type="entry name" value="RNA_helicase"/>
    <property type="match status" value="1"/>
</dbReference>
<comment type="cofactor">
    <cofactor evidence="1">
        <name>Mn(2+)</name>
        <dbReference type="ChEBI" id="CHEBI:29035"/>
    </cofactor>
</comment>
<keyword evidence="15" id="KW-0378">Hydrolase</keyword>
<keyword evidence="12" id="KW-0479">Metal-binding</keyword>
<dbReference type="Proteomes" id="UP001162072">
    <property type="component" value="Segment"/>
</dbReference>